<dbReference type="STRING" id="29341.RSJ17_16735"/>
<organism evidence="2 3">
    <name type="scientific">Clostridium argentinense CDC 2741</name>
    <dbReference type="NCBI Taxonomy" id="1418104"/>
    <lineage>
        <taxon>Bacteria</taxon>
        <taxon>Bacillati</taxon>
        <taxon>Bacillota</taxon>
        <taxon>Clostridia</taxon>
        <taxon>Eubacteriales</taxon>
        <taxon>Clostridiaceae</taxon>
        <taxon>Clostridium</taxon>
    </lineage>
</organism>
<dbReference type="EMBL" id="AYSO01000017">
    <property type="protein sequence ID" value="KIE46506.1"/>
    <property type="molecule type" value="Genomic_DNA"/>
</dbReference>
<keyword evidence="1" id="KW-0472">Membrane</keyword>
<feature type="transmembrane region" description="Helical" evidence="1">
    <location>
        <begin position="222"/>
        <end position="243"/>
    </location>
</feature>
<dbReference type="OrthoDB" id="116789at2"/>
<keyword evidence="1" id="KW-1133">Transmembrane helix</keyword>
<reference evidence="2 3" key="1">
    <citation type="journal article" date="2015" name="Infect. Genet. Evol.">
        <title>Genomic sequences of six botulinum neurotoxin-producing strains representing three clostridial species illustrate the mobility and diversity of botulinum neurotoxin genes.</title>
        <authorList>
            <person name="Smith T.J."/>
            <person name="Hill K.K."/>
            <person name="Xie G."/>
            <person name="Foley B.T."/>
            <person name="Williamson C.H."/>
            <person name="Foster J.T."/>
            <person name="Johnson S.L."/>
            <person name="Chertkov O."/>
            <person name="Teshima H."/>
            <person name="Gibbons H.S."/>
            <person name="Johnsky L.A."/>
            <person name="Karavis M.A."/>
            <person name="Smith L.A."/>
        </authorList>
    </citation>
    <scope>NUCLEOTIDE SEQUENCE [LARGE SCALE GENOMIC DNA]</scope>
    <source>
        <strain evidence="2 3">CDC 2741</strain>
    </source>
</reference>
<protein>
    <submittedName>
        <fullName evidence="2">Putative membrane protein</fullName>
    </submittedName>
</protein>
<dbReference type="Proteomes" id="UP000031366">
    <property type="component" value="Unassembled WGS sequence"/>
</dbReference>
<evidence type="ECO:0000256" key="1">
    <source>
        <dbReference type="SAM" id="Phobius"/>
    </source>
</evidence>
<evidence type="ECO:0000313" key="3">
    <source>
        <dbReference type="Proteomes" id="UP000031366"/>
    </source>
</evidence>
<sequence>MDVIDRYVYAVVCKLPEKERKEVEEEIKGLIDDIINSYEENLTYEEKVYKALKELGDPEILADNYRGEKRYLIGPKYFHRYIYVLKIVLLAVFLGITVATIVEQIFNGPKNTLQIVTVFTVYISSLFSGAIQGAVWVTGIFAIIEYNGVDIDGNGKGKNTWDPSNLPEIPNKKSRIKPSESIIGIVATTIFFIVVYFMPQHLGAYITINDEIRIIPIFNLDAIKSLSFVIIILFILGISKELTKLIAGKWTIKSAVIYSILSGVSTALLITFLLNPKIWNTNFITEISRLSNIHNFPITNWSNLLNACIIIIIIIAILDILWVFFKSIKYSNCK</sequence>
<feature type="transmembrane region" description="Helical" evidence="1">
    <location>
        <begin position="255"/>
        <end position="274"/>
    </location>
</feature>
<proteinExistence type="predicted"/>
<feature type="transmembrane region" description="Helical" evidence="1">
    <location>
        <begin position="81"/>
        <end position="102"/>
    </location>
</feature>
<evidence type="ECO:0000313" key="2">
    <source>
        <dbReference type="EMBL" id="KIE46506.1"/>
    </source>
</evidence>
<gene>
    <name evidence="2" type="ORF">U732_1757</name>
</gene>
<accession>A0A0C1R7L1</accession>
<comment type="caution">
    <text evidence="2">The sequence shown here is derived from an EMBL/GenBank/DDBJ whole genome shotgun (WGS) entry which is preliminary data.</text>
</comment>
<dbReference type="RefSeq" id="WP_039633601.1">
    <property type="nucleotide sequence ID" value="NZ_AYSO01000017.1"/>
</dbReference>
<keyword evidence="1" id="KW-0812">Transmembrane</keyword>
<name>A0A0C1R7L1_9CLOT</name>
<feature type="transmembrane region" description="Helical" evidence="1">
    <location>
        <begin position="122"/>
        <end position="144"/>
    </location>
</feature>
<keyword evidence="3" id="KW-1185">Reference proteome</keyword>
<dbReference type="AlphaFoldDB" id="A0A0C1R7L1"/>
<feature type="transmembrane region" description="Helical" evidence="1">
    <location>
        <begin position="182"/>
        <end position="202"/>
    </location>
</feature>
<feature type="transmembrane region" description="Helical" evidence="1">
    <location>
        <begin position="304"/>
        <end position="325"/>
    </location>
</feature>